<evidence type="ECO:0000259" key="4">
    <source>
        <dbReference type="PROSITE" id="PS51910"/>
    </source>
</evidence>
<dbReference type="PROSITE" id="PS51910">
    <property type="entry name" value="GH18_2"/>
    <property type="match status" value="1"/>
</dbReference>
<dbReference type="GO" id="GO:0008061">
    <property type="term" value="F:chitin binding"/>
    <property type="evidence" value="ECO:0007669"/>
    <property type="project" value="InterPro"/>
</dbReference>
<dbReference type="CDD" id="cd02874">
    <property type="entry name" value="GH18_CFLE_spore_hydrolase"/>
    <property type="match status" value="1"/>
</dbReference>
<evidence type="ECO:0000313" key="6">
    <source>
        <dbReference type="Proteomes" id="UP000663505"/>
    </source>
</evidence>
<proteinExistence type="predicted"/>
<dbReference type="GO" id="GO:0005975">
    <property type="term" value="P:carbohydrate metabolic process"/>
    <property type="evidence" value="ECO:0007669"/>
    <property type="project" value="InterPro"/>
</dbReference>
<dbReference type="CDD" id="cd00118">
    <property type="entry name" value="LysM"/>
    <property type="match status" value="2"/>
</dbReference>
<dbReference type="Proteomes" id="UP000663505">
    <property type="component" value="Chromosome"/>
</dbReference>
<evidence type="ECO:0000256" key="2">
    <source>
        <dbReference type="ARBA" id="ARBA00023295"/>
    </source>
</evidence>
<dbReference type="Gene3D" id="3.10.50.10">
    <property type="match status" value="1"/>
</dbReference>
<protein>
    <submittedName>
        <fullName evidence="5">LysM peptidoglycan-binding domain-containing protein</fullName>
    </submittedName>
</protein>
<dbReference type="GO" id="GO:0070492">
    <property type="term" value="F:oligosaccharide binding"/>
    <property type="evidence" value="ECO:0007669"/>
    <property type="project" value="TreeGrafter"/>
</dbReference>
<dbReference type="InterPro" id="IPR001223">
    <property type="entry name" value="Glyco_hydro18_cat"/>
</dbReference>
<keyword evidence="1" id="KW-0378">Hydrolase</keyword>
<dbReference type="EMBL" id="CP071182">
    <property type="protein sequence ID" value="QSO48853.1"/>
    <property type="molecule type" value="Genomic_DNA"/>
</dbReference>
<dbReference type="SMART" id="SM00636">
    <property type="entry name" value="Glyco_18"/>
    <property type="match status" value="1"/>
</dbReference>
<dbReference type="Pfam" id="PF01476">
    <property type="entry name" value="LysM"/>
    <property type="match status" value="2"/>
</dbReference>
<dbReference type="PANTHER" id="PTHR46066">
    <property type="entry name" value="CHITINASE DOMAIN-CONTAINING PROTEIN 1 FAMILY MEMBER"/>
    <property type="match status" value="1"/>
</dbReference>
<dbReference type="SUPFAM" id="SSF54106">
    <property type="entry name" value="LysM domain"/>
    <property type="match status" value="2"/>
</dbReference>
<gene>
    <name evidence="5" type="ORF">JZ786_07855</name>
</gene>
<sequence length="425" mass="47132">MQIHVIQPGQSLWSLSQLYRVPVQTIANVNQITDANQLSIGQALVIPTSSQLYVVQPGDTLQSIAIAYATSVATLAASNQITSSSQVYVGQVLRVPIRNQASTEVNAYLTDVSSKGQQTVEELARVLTYMSPFSYHVSTDGSLVPLNDTALISTAKSARVAPLLVMTNWSGQMFSSDLAHNILNNTSLQQTVIENVLSVMKSRGHIGLNIDFEYVYPQDRTSYNGFLQAVTTRLHQEGYLVSTALAPKISGTETGLLYEAHDYPVHGQLCDFVVLMTYEWGWIGGPPMAVSPVNQIQQVLNYAVSVIPSNKILMGVSVYGYDWKLPFVSGTRAQTLSPQGAVNRAIGLRVPIQYSATSQAPYYRYVDSARSQHQVWFEDARSFQAKLNLVRQYRLRGMSFWSYPTDFPQVPYVLADNFQVRKLLQ</sequence>
<dbReference type="AlphaFoldDB" id="A0A9X7W151"/>
<dbReference type="RefSeq" id="WP_206658165.1">
    <property type="nucleotide sequence ID" value="NZ_CP071182.1"/>
</dbReference>
<feature type="domain" description="LysM" evidence="3">
    <location>
        <begin position="2"/>
        <end position="46"/>
    </location>
</feature>
<dbReference type="KEGG" id="afx:JZ786_07855"/>
<dbReference type="Gene3D" id="3.10.350.10">
    <property type="entry name" value="LysM domain"/>
    <property type="match status" value="2"/>
</dbReference>
<dbReference type="GO" id="GO:0012505">
    <property type="term" value="C:endomembrane system"/>
    <property type="evidence" value="ECO:0007669"/>
    <property type="project" value="TreeGrafter"/>
</dbReference>
<evidence type="ECO:0000313" key="5">
    <source>
        <dbReference type="EMBL" id="QSO48853.1"/>
    </source>
</evidence>
<dbReference type="SUPFAM" id="SSF51445">
    <property type="entry name" value="(Trans)glycosidases"/>
    <property type="match status" value="1"/>
</dbReference>
<dbReference type="PANTHER" id="PTHR46066:SF2">
    <property type="entry name" value="CHITINASE DOMAIN-CONTAINING PROTEIN 1"/>
    <property type="match status" value="1"/>
</dbReference>
<feature type="domain" description="LysM" evidence="3">
    <location>
        <begin position="51"/>
        <end position="95"/>
    </location>
</feature>
<keyword evidence="6" id="KW-1185">Reference proteome</keyword>
<dbReference type="InterPro" id="IPR017853">
    <property type="entry name" value="GH"/>
</dbReference>
<evidence type="ECO:0000256" key="1">
    <source>
        <dbReference type="ARBA" id="ARBA00022801"/>
    </source>
</evidence>
<evidence type="ECO:0000259" key="3">
    <source>
        <dbReference type="PROSITE" id="PS51782"/>
    </source>
</evidence>
<dbReference type="InterPro" id="IPR041704">
    <property type="entry name" value="CFLE_GH18"/>
</dbReference>
<dbReference type="Pfam" id="PF00704">
    <property type="entry name" value="Glyco_hydro_18"/>
    <property type="match status" value="1"/>
</dbReference>
<dbReference type="InterPro" id="IPR011583">
    <property type="entry name" value="Chitinase_II/V-like_cat"/>
</dbReference>
<name>A0A9X7W151_9BACL</name>
<organism evidence="5 6">
    <name type="scientific">Alicyclobacillus mengziensis</name>
    <dbReference type="NCBI Taxonomy" id="2931921"/>
    <lineage>
        <taxon>Bacteria</taxon>
        <taxon>Bacillati</taxon>
        <taxon>Bacillota</taxon>
        <taxon>Bacilli</taxon>
        <taxon>Bacillales</taxon>
        <taxon>Alicyclobacillaceae</taxon>
        <taxon>Alicyclobacillus</taxon>
    </lineage>
</organism>
<dbReference type="InterPro" id="IPR029070">
    <property type="entry name" value="Chitinase_insertion_sf"/>
</dbReference>
<dbReference type="GO" id="GO:0016798">
    <property type="term" value="F:hydrolase activity, acting on glycosyl bonds"/>
    <property type="evidence" value="ECO:0007669"/>
    <property type="project" value="UniProtKB-KW"/>
</dbReference>
<dbReference type="InterPro" id="IPR036779">
    <property type="entry name" value="LysM_dom_sf"/>
</dbReference>
<dbReference type="InterPro" id="IPR018392">
    <property type="entry name" value="LysM"/>
</dbReference>
<accession>A0A9X7W151</accession>
<keyword evidence="2" id="KW-0326">Glycosidase</keyword>
<dbReference type="PROSITE" id="PS51782">
    <property type="entry name" value="LYSM"/>
    <property type="match status" value="2"/>
</dbReference>
<reference evidence="5 6" key="1">
    <citation type="submission" date="2021-02" db="EMBL/GenBank/DDBJ databases">
        <title>Alicyclobacillus curvatus sp. nov. and Alicyclobacillus mengziensis sp. nov., two acidophilic bacteria isolated from acid mine drainage.</title>
        <authorList>
            <person name="Huang Y."/>
        </authorList>
    </citation>
    <scope>NUCLEOTIDE SEQUENCE [LARGE SCALE GENOMIC DNA]</scope>
    <source>
        <strain evidence="5 6">S30H14</strain>
    </source>
</reference>
<dbReference type="SMART" id="SM00257">
    <property type="entry name" value="LysM"/>
    <property type="match status" value="2"/>
</dbReference>
<dbReference type="Gene3D" id="3.20.20.80">
    <property type="entry name" value="Glycosidases"/>
    <property type="match status" value="1"/>
</dbReference>
<feature type="domain" description="GH18" evidence="4">
    <location>
        <begin position="103"/>
        <end position="425"/>
    </location>
</feature>